<proteinExistence type="inferred from homology"/>
<sequence>VPCFDTLRRHLEADACSMVLRAFHLAASRLDPGMGRSSSDVAPGFWTSRRLVPLVGLAYRRNLALRLSASTQGRAVARHQPEAPLWIQRALECACARQLAALRTLLEDAGQPRGAESLQVDTIATSLWEASLGQWRDLASTNRFVRLIMPGFRDLLAVACHRYRKALEDEQPDCAAPGPESSPPAEAAGLHAQGVVALPRSPVGRPRSVDLFCSRQSREALWFAHNLADHYARTCELQVNLYLTKGSIFADVFRLFQGPEDLPPRLALREFQSFGGHPAGDLAIAMFGSDLPPGYLVHRRRCGTRAWIYRLAPLGVDLQALAPQDPLGYEVLLPQGFAPLGHVKPPVNLHAMRRHIHGHPALLGRFLAGAGGLRAPAPQEVTVYASLQDAGELRPWLQAWRRSPRPVRVLVPSLRFRNVLAEDPDLLESVGPETTAGSLTVAALALHSVPHGDPILAACDFALTDDESLMVRAQAAGVPQLSPLRPAAQSLFGLGATHAMALACSRKTVDSRLILLDEILADWVSRQDMRPAWNDLLAALPVLQQLGAELAQDFAAAAHVGDCALAMA</sequence>
<name>A0ABR9SLB6_9BURK</name>
<comment type="caution">
    <text evidence="8">The sequence shown here is derived from an EMBL/GenBank/DDBJ whole genome shotgun (WGS) entry which is preliminary data.</text>
</comment>
<evidence type="ECO:0000256" key="1">
    <source>
        <dbReference type="ARBA" id="ARBA00022676"/>
    </source>
</evidence>
<evidence type="ECO:0000256" key="5">
    <source>
        <dbReference type="ARBA" id="ARBA00024416"/>
    </source>
</evidence>
<feature type="non-terminal residue" evidence="8">
    <location>
        <position position="1"/>
    </location>
</feature>
<protein>
    <recommendedName>
        <fullName evidence="5">Protein-arginine rhamnosyltransferase</fullName>
    </recommendedName>
    <alternativeName>
        <fullName evidence="6">EF-P arginine rhamnosyltransferase</fullName>
    </alternativeName>
</protein>
<evidence type="ECO:0000256" key="7">
    <source>
        <dbReference type="ARBA" id="ARBA00048472"/>
    </source>
</evidence>
<keyword evidence="9" id="KW-1185">Reference proteome</keyword>
<organism evidence="8 9">
    <name type="scientific">Ramlibacter aquaticus</name>
    <dbReference type="NCBI Taxonomy" id="2780094"/>
    <lineage>
        <taxon>Bacteria</taxon>
        <taxon>Pseudomonadati</taxon>
        <taxon>Pseudomonadota</taxon>
        <taxon>Betaproteobacteria</taxon>
        <taxon>Burkholderiales</taxon>
        <taxon>Comamonadaceae</taxon>
        <taxon>Ramlibacter</taxon>
    </lineage>
</organism>
<dbReference type="RefSeq" id="WP_193782376.1">
    <property type="nucleotide sequence ID" value="NZ_JADDOJ010000157.1"/>
</dbReference>
<gene>
    <name evidence="8" type="primary">earP</name>
    <name evidence="8" type="ORF">IM725_19880</name>
</gene>
<accession>A0ABR9SLB6</accession>
<dbReference type="GO" id="GO:0003746">
    <property type="term" value="F:translation elongation factor activity"/>
    <property type="evidence" value="ECO:0007669"/>
    <property type="project" value="UniProtKB-KW"/>
</dbReference>
<evidence type="ECO:0000256" key="2">
    <source>
        <dbReference type="ARBA" id="ARBA00022679"/>
    </source>
</evidence>
<evidence type="ECO:0000256" key="3">
    <source>
        <dbReference type="ARBA" id="ARBA00024303"/>
    </source>
</evidence>
<comment type="function">
    <text evidence="3">Protein-arginine rhamnosyltransferase that catalyzes the transfer of a single rhamnose to elongation factor P (EF-P) on 'Lys-32', a modification required for EF-P-dependent rescue of polyproline stalled ribosomes.</text>
</comment>
<evidence type="ECO:0000313" key="9">
    <source>
        <dbReference type="Proteomes" id="UP000715965"/>
    </source>
</evidence>
<evidence type="ECO:0000256" key="4">
    <source>
        <dbReference type="ARBA" id="ARBA00024346"/>
    </source>
</evidence>
<evidence type="ECO:0000313" key="8">
    <source>
        <dbReference type="EMBL" id="MBE7942832.1"/>
    </source>
</evidence>
<keyword evidence="8" id="KW-0251">Elongation factor</keyword>
<evidence type="ECO:0000256" key="6">
    <source>
        <dbReference type="ARBA" id="ARBA00030025"/>
    </source>
</evidence>
<dbReference type="Proteomes" id="UP000715965">
    <property type="component" value="Unassembled WGS sequence"/>
</dbReference>
<dbReference type="InterPro" id="IPR016633">
    <property type="entry name" value="EarP"/>
</dbReference>
<keyword evidence="8" id="KW-0648">Protein biosynthesis</keyword>
<keyword evidence="2" id="KW-0808">Transferase</keyword>
<dbReference type="EMBL" id="JADDOJ010000157">
    <property type="protein sequence ID" value="MBE7942832.1"/>
    <property type="molecule type" value="Genomic_DNA"/>
</dbReference>
<dbReference type="Pfam" id="PF10093">
    <property type="entry name" value="EarP"/>
    <property type="match status" value="1"/>
</dbReference>
<reference evidence="8 9" key="1">
    <citation type="submission" date="2020-10" db="EMBL/GenBank/DDBJ databases">
        <title>Draft genome of Ramlibacter aquaticus LMG 30558.</title>
        <authorList>
            <person name="Props R."/>
        </authorList>
    </citation>
    <scope>NUCLEOTIDE SEQUENCE [LARGE SCALE GENOMIC DNA]</scope>
    <source>
        <strain evidence="8 9">LMG 30558</strain>
    </source>
</reference>
<comment type="similarity">
    <text evidence="4">Belongs to the glycosyltransferase 104 family.</text>
</comment>
<keyword evidence="1" id="KW-0328">Glycosyltransferase</keyword>
<comment type="catalytic activity">
    <reaction evidence="7">
        <text>dTDP-beta-L-rhamnose + L-arginyl-[protein] = N(omega)-(alpha-L-rhamnosyl)-L-arginyl-[protein] + dTDP + H(+)</text>
        <dbReference type="Rhea" id="RHEA:66692"/>
        <dbReference type="Rhea" id="RHEA-COMP:10532"/>
        <dbReference type="Rhea" id="RHEA-COMP:17096"/>
        <dbReference type="ChEBI" id="CHEBI:15378"/>
        <dbReference type="ChEBI" id="CHEBI:29965"/>
        <dbReference type="ChEBI" id="CHEBI:57510"/>
        <dbReference type="ChEBI" id="CHEBI:58369"/>
        <dbReference type="ChEBI" id="CHEBI:167445"/>
    </reaction>
    <physiologicalReaction direction="left-to-right" evidence="7">
        <dbReference type="Rhea" id="RHEA:66693"/>
    </physiologicalReaction>
</comment>